<dbReference type="Gene3D" id="1.10.3970.10">
    <property type="entry name" value="BSD domain"/>
    <property type="match status" value="1"/>
</dbReference>
<comment type="caution">
    <text evidence="2">The sequence shown here is derived from an EMBL/GenBank/DDBJ whole genome shotgun (WGS) entry which is preliminary data.</text>
</comment>
<evidence type="ECO:0000259" key="1">
    <source>
        <dbReference type="PROSITE" id="PS50858"/>
    </source>
</evidence>
<dbReference type="EMBL" id="CACVBM020001385">
    <property type="protein sequence ID" value="CAA7048093.1"/>
    <property type="molecule type" value="Genomic_DNA"/>
</dbReference>
<dbReference type="GO" id="GO:0000439">
    <property type="term" value="C:transcription factor TFIIH core complex"/>
    <property type="evidence" value="ECO:0007669"/>
    <property type="project" value="InterPro"/>
</dbReference>
<dbReference type="Proteomes" id="UP000467841">
    <property type="component" value="Unassembled WGS sequence"/>
</dbReference>
<dbReference type="GO" id="GO:0006289">
    <property type="term" value="P:nucleotide-excision repair"/>
    <property type="evidence" value="ECO:0007669"/>
    <property type="project" value="InterPro"/>
</dbReference>
<dbReference type="AlphaFoldDB" id="A0A6D2KFG8"/>
<dbReference type="PROSITE" id="PS50858">
    <property type="entry name" value="BSD"/>
    <property type="match status" value="1"/>
</dbReference>
<gene>
    <name evidence="2" type="ORF">MERR_LOCUS35328</name>
</gene>
<dbReference type="InterPro" id="IPR035925">
    <property type="entry name" value="BSD_dom_sf"/>
</dbReference>
<dbReference type="SMART" id="SM00751">
    <property type="entry name" value="BSD"/>
    <property type="match status" value="2"/>
</dbReference>
<dbReference type="PANTHER" id="PTHR12856">
    <property type="entry name" value="TRANSCRIPTION INITIATION FACTOR IIH-RELATED"/>
    <property type="match status" value="1"/>
</dbReference>
<evidence type="ECO:0000313" key="3">
    <source>
        <dbReference type="Proteomes" id="UP000467841"/>
    </source>
</evidence>
<feature type="domain" description="BSD" evidence="1">
    <location>
        <begin position="248"/>
        <end position="300"/>
    </location>
</feature>
<dbReference type="Pfam" id="PF03909">
    <property type="entry name" value="BSD"/>
    <property type="match status" value="1"/>
</dbReference>
<proteinExistence type="predicted"/>
<dbReference type="InterPro" id="IPR027079">
    <property type="entry name" value="Tfb1/GTF2H1"/>
</dbReference>
<reference evidence="2" key="1">
    <citation type="submission" date="2020-01" db="EMBL/GenBank/DDBJ databases">
        <authorList>
            <person name="Mishra B."/>
        </authorList>
    </citation>
    <scope>NUCLEOTIDE SEQUENCE [LARGE SCALE GENOMIC DNA]</scope>
</reference>
<dbReference type="SUPFAM" id="SSF140383">
    <property type="entry name" value="BSD domain-like"/>
    <property type="match status" value="1"/>
</dbReference>
<evidence type="ECO:0000313" key="2">
    <source>
        <dbReference type="EMBL" id="CAA7048093.1"/>
    </source>
</evidence>
<organism evidence="2 3">
    <name type="scientific">Microthlaspi erraticum</name>
    <dbReference type="NCBI Taxonomy" id="1685480"/>
    <lineage>
        <taxon>Eukaryota</taxon>
        <taxon>Viridiplantae</taxon>
        <taxon>Streptophyta</taxon>
        <taxon>Embryophyta</taxon>
        <taxon>Tracheophyta</taxon>
        <taxon>Spermatophyta</taxon>
        <taxon>Magnoliopsida</taxon>
        <taxon>eudicotyledons</taxon>
        <taxon>Gunneridae</taxon>
        <taxon>Pentapetalae</taxon>
        <taxon>rosids</taxon>
        <taxon>malvids</taxon>
        <taxon>Brassicales</taxon>
        <taxon>Brassicaceae</taxon>
        <taxon>Coluteocarpeae</taxon>
        <taxon>Microthlaspi</taxon>
    </lineage>
</organism>
<accession>A0A6D2KFG8</accession>
<dbReference type="InterPro" id="IPR005607">
    <property type="entry name" value="BSD_dom"/>
</dbReference>
<name>A0A6D2KFG8_9BRAS</name>
<dbReference type="OrthoDB" id="360521at2759"/>
<protein>
    <recommendedName>
        <fullName evidence="1">BSD domain-containing protein</fullName>
    </recommendedName>
</protein>
<dbReference type="GO" id="GO:0006351">
    <property type="term" value="P:DNA-templated transcription"/>
    <property type="evidence" value="ECO:0007669"/>
    <property type="project" value="InterPro"/>
</dbReference>
<keyword evidence="3" id="KW-1185">Reference proteome</keyword>
<sequence>MFHHFIIVHASDQANHASTSESCASVALPSTSFLESRIRDASGRFRALPLPIPLPERETSHLQRFHASGRLRNIYMESVKAKFKGSMNDRGTPGILKIMKGKLIFEPDDLNSDSKHEVQSQDIESRQYTKEGSLPLFRLINIQKRRHIYEFENHKSLNAFRDLITKAFTICEEEPKKKSAVLTSAEQLSVADSELRVKLLSENRVLTEDEFWATRKELLGKDSIRKKKQQVGLKSLMVSGIKPSTDGQSNRVTFNITPEIILQIFSEKPAVRQAFINYVPSKMTEKDFWTKYFRAEYLHSTKNAAVASAEAAEDELLAVLLKPDEIAAQEIRRKVRRFDDMVANQADDYSHIMWDGIRDVVEPKNYQFRRSLAQDINRHSATVLEGRIIDVETEDSRTVAEALTLAKQEKKDVNQERLKDLQERQNFSLKPLSIKEPRDYFESQQVNVLNEHRGAKESNISLHEAYRLLQESISEVRSRGLNDPLTKPQVSLEVISELNRMVSTNKNNTTGNSPSDSVLDKLPKSMKDEYLHQWTSIQELLRHYWSCYPITTTYLSTKVGKLKEAMSKTYSQLETMKELVQSDLRHEFSLLVRPVQKALDAVFEHYEADLQRRITKSHEGKIL</sequence>